<feature type="region of interest" description="Disordered" evidence="4">
    <location>
        <begin position="715"/>
        <end position="754"/>
    </location>
</feature>
<feature type="transmembrane region" description="Helical" evidence="5">
    <location>
        <begin position="203"/>
        <end position="225"/>
    </location>
</feature>
<feature type="transmembrane region" description="Helical" evidence="5">
    <location>
        <begin position="136"/>
        <end position="153"/>
    </location>
</feature>
<dbReference type="SUPFAM" id="SSF55781">
    <property type="entry name" value="GAF domain-like"/>
    <property type="match status" value="1"/>
</dbReference>
<dbReference type="InterPro" id="IPR011712">
    <property type="entry name" value="Sig_transdc_His_kin_sub3_dim/P"/>
</dbReference>
<dbReference type="PANTHER" id="PTHR24421:SF62">
    <property type="entry name" value="SENSORY TRANSDUCTION HISTIDINE KINASE"/>
    <property type="match status" value="1"/>
</dbReference>
<evidence type="ECO:0000313" key="7">
    <source>
        <dbReference type="EMBL" id="QIN79727.1"/>
    </source>
</evidence>
<dbReference type="GO" id="GO:0046983">
    <property type="term" value="F:protein dimerization activity"/>
    <property type="evidence" value="ECO:0007669"/>
    <property type="project" value="InterPro"/>
</dbReference>
<dbReference type="Gene3D" id="3.30.565.10">
    <property type="entry name" value="Histidine kinase-like ATPase, C-terminal domain"/>
    <property type="match status" value="1"/>
</dbReference>
<feature type="transmembrane region" description="Helical" evidence="5">
    <location>
        <begin position="305"/>
        <end position="323"/>
    </location>
</feature>
<keyword evidence="8" id="KW-1185">Reference proteome</keyword>
<dbReference type="PROSITE" id="PS50109">
    <property type="entry name" value="HIS_KIN"/>
    <property type="match status" value="1"/>
</dbReference>
<gene>
    <name evidence="7" type="ORF">GBA65_15635</name>
</gene>
<dbReference type="InterPro" id="IPR005467">
    <property type="entry name" value="His_kinase_dom"/>
</dbReference>
<evidence type="ECO:0000259" key="6">
    <source>
        <dbReference type="PROSITE" id="PS50109"/>
    </source>
</evidence>
<feature type="transmembrane region" description="Helical" evidence="5">
    <location>
        <begin position="44"/>
        <end position="61"/>
    </location>
</feature>
<keyword evidence="5" id="KW-1133">Transmembrane helix</keyword>
<feature type="transmembrane region" description="Helical" evidence="5">
    <location>
        <begin position="165"/>
        <end position="183"/>
    </location>
</feature>
<dbReference type="EMBL" id="CP045121">
    <property type="protein sequence ID" value="QIN79727.1"/>
    <property type="molecule type" value="Genomic_DNA"/>
</dbReference>
<keyword evidence="3" id="KW-0902">Two-component regulatory system</keyword>
<evidence type="ECO:0000313" key="8">
    <source>
        <dbReference type="Proteomes" id="UP000502706"/>
    </source>
</evidence>
<evidence type="ECO:0000256" key="3">
    <source>
        <dbReference type="ARBA" id="ARBA00023012"/>
    </source>
</evidence>
<keyword evidence="1" id="KW-0808">Transferase</keyword>
<dbReference type="Pfam" id="PF02518">
    <property type="entry name" value="HATPase_c"/>
    <property type="match status" value="1"/>
</dbReference>
<evidence type="ECO:0000256" key="4">
    <source>
        <dbReference type="SAM" id="MobiDB-lite"/>
    </source>
</evidence>
<dbReference type="SMART" id="SM00387">
    <property type="entry name" value="HATPase_c"/>
    <property type="match status" value="1"/>
</dbReference>
<keyword evidence="5" id="KW-0812">Transmembrane</keyword>
<feature type="domain" description="Histidine kinase" evidence="6">
    <location>
        <begin position="530"/>
        <end position="735"/>
    </location>
</feature>
<protein>
    <submittedName>
        <fullName evidence="7">GAF domain-containing protein</fullName>
    </submittedName>
</protein>
<feature type="transmembrane region" description="Helical" evidence="5">
    <location>
        <begin position="270"/>
        <end position="293"/>
    </location>
</feature>
<feature type="transmembrane region" description="Helical" evidence="5">
    <location>
        <begin position="102"/>
        <end position="124"/>
    </location>
</feature>
<dbReference type="InterPro" id="IPR003594">
    <property type="entry name" value="HATPase_dom"/>
</dbReference>
<proteinExistence type="predicted"/>
<dbReference type="InterPro" id="IPR003018">
    <property type="entry name" value="GAF"/>
</dbReference>
<name>A0A6G8Q067_9ACTN</name>
<dbReference type="Gene3D" id="1.20.5.1930">
    <property type="match status" value="1"/>
</dbReference>
<dbReference type="AlphaFoldDB" id="A0A6G8Q067"/>
<dbReference type="InterPro" id="IPR029016">
    <property type="entry name" value="GAF-like_dom_sf"/>
</dbReference>
<dbReference type="CDD" id="cd16917">
    <property type="entry name" value="HATPase_UhpB-NarQ-NarX-like"/>
    <property type="match status" value="1"/>
</dbReference>
<dbReference type="PANTHER" id="PTHR24421">
    <property type="entry name" value="NITRATE/NITRITE SENSOR PROTEIN NARX-RELATED"/>
    <property type="match status" value="1"/>
</dbReference>
<accession>A0A6G8Q067</accession>
<evidence type="ECO:0000256" key="5">
    <source>
        <dbReference type="SAM" id="Phobius"/>
    </source>
</evidence>
<dbReference type="Pfam" id="PF07730">
    <property type="entry name" value="HisKA_3"/>
    <property type="match status" value="1"/>
</dbReference>
<feature type="compositionally biased region" description="Basic and acidic residues" evidence="4">
    <location>
        <begin position="743"/>
        <end position="754"/>
    </location>
</feature>
<reference evidence="7 8" key="1">
    <citation type="submission" date="2019-10" db="EMBL/GenBank/DDBJ databases">
        <title>Rubrobacter sp nov SCSIO 52915 isolated from a deep-sea sediment in the South China Sea.</title>
        <authorList>
            <person name="Chen R.W."/>
        </authorList>
    </citation>
    <scope>NUCLEOTIDE SEQUENCE [LARGE SCALE GENOMIC DNA]</scope>
    <source>
        <strain evidence="7 8">SCSIO 52915</strain>
    </source>
</reference>
<dbReference type="InterPro" id="IPR036890">
    <property type="entry name" value="HATPase_C_sf"/>
</dbReference>
<dbReference type="Proteomes" id="UP000502706">
    <property type="component" value="Chromosome"/>
</dbReference>
<evidence type="ECO:0000256" key="2">
    <source>
        <dbReference type="ARBA" id="ARBA00022777"/>
    </source>
</evidence>
<feature type="compositionally biased region" description="Low complexity" evidence="4">
    <location>
        <begin position="723"/>
        <end position="737"/>
    </location>
</feature>
<evidence type="ECO:0000256" key="1">
    <source>
        <dbReference type="ARBA" id="ARBA00022679"/>
    </source>
</evidence>
<feature type="transmembrane region" description="Helical" evidence="5">
    <location>
        <begin position="73"/>
        <end position="90"/>
    </location>
</feature>
<dbReference type="Pfam" id="PF01590">
    <property type="entry name" value="GAF"/>
    <property type="match status" value="1"/>
</dbReference>
<sequence length="754" mass="81275">MPLGCDRVHKRSRAHARGSVGQVYLRCEATGVGGVSERTARGAWRIYLLIGVLVASGYFTMPSSATRDLAYDLVGNVVGLSAIAAIIVGVRVHRPVRPSPWYLFAVALLLFVLGDAVVTTFTILQLRIPFPSIADAFYLAFYPLMAVGLLMFGSSRLTRNGAASFIDPIVVTTSFGLLFWVYFMEPYIVEAYSGHPSLTPASVLTAAAYPLMDLLLLAVLVRTLLTTKGRPPAYRLLGASLGTLLISDIVWTVAQAIGSRQLSFSVDVGILLFLTLFGAAALHPSMATLFEPVPLTESRLTRPRLALLAGASLMAPAVLALQAARGEPINAPLLVTSSATLFLLVVARMAGMMRARERAADRERVLRRAGAALAASQDKEDLHETTLEAALELLGPSPVVGVSLWEGAPEDMEEAATTGDETGAHFGVQDLPEEARNRFLGQRSLRVDPSDLAFAQESLGHGPRSYEVFLVPLRARGETTGALVVASQVPFPQESQDALEALGAEVALALENLQLLEEVRQTSILKERQRLSHEIHDTLAQGFTSIVMSLSTAQLAHPEMFSDSAPAQRHLELARRIARESLAETRRLVWALRPEALDRHPLPRALEGLAEEWSVRTGVEARFDATGVPRELLPEIEVALLRIAQEALTNVQKHAGAERVMLTLSYLEELVALDVSDDGVGFVPCSSGAGVRPQDVGGFGLTSMRERIEKLGGSLSVESTPNGGTTLGAALPAPLAATRKKQPTRERKAVEEIR</sequence>
<dbReference type="SUPFAM" id="SSF55874">
    <property type="entry name" value="ATPase domain of HSP90 chaperone/DNA topoisomerase II/histidine kinase"/>
    <property type="match status" value="1"/>
</dbReference>
<organism evidence="7 8">
    <name type="scientific">Rubrobacter marinus</name>
    <dbReference type="NCBI Taxonomy" id="2653852"/>
    <lineage>
        <taxon>Bacteria</taxon>
        <taxon>Bacillati</taxon>
        <taxon>Actinomycetota</taxon>
        <taxon>Rubrobacteria</taxon>
        <taxon>Rubrobacterales</taxon>
        <taxon>Rubrobacteraceae</taxon>
        <taxon>Rubrobacter</taxon>
    </lineage>
</organism>
<feature type="transmembrane region" description="Helical" evidence="5">
    <location>
        <begin position="329"/>
        <end position="347"/>
    </location>
</feature>
<feature type="transmembrane region" description="Helical" evidence="5">
    <location>
        <begin position="237"/>
        <end position="258"/>
    </location>
</feature>
<keyword evidence="5" id="KW-0472">Membrane</keyword>
<dbReference type="KEGG" id="rmar:GBA65_15635"/>
<dbReference type="GO" id="GO:0016020">
    <property type="term" value="C:membrane"/>
    <property type="evidence" value="ECO:0007669"/>
    <property type="project" value="InterPro"/>
</dbReference>
<dbReference type="Gene3D" id="3.30.450.40">
    <property type="match status" value="1"/>
</dbReference>
<dbReference type="GO" id="GO:0000155">
    <property type="term" value="F:phosphorelay sensor kinase activity"/>
    <property type="evidence" value="ECO:0007669"/>
    <property type="project" value="InterPro"/>
</dbReference>
<keyword evidence="2" id="KW-0418">Kinase</keyword>
<dbReference type="InterPro" id="IPR050482">
    <property type="entry name" value="Sensor_HK_TwoCompSys"/>
</dbReference>